<gene>
    <name evidence="1" type="ORF">CO2235_U850048</name>
</gene>
<sequence>MNQRSHGCFLTGTLNAMAGPKRMTEVIANALAESGHTSSILSP</sequence>
<proteinExistence type="predicted"/>
<reference evidence="2" key="1">
    <citation type="submission" date="2018-01" db="EMBL/GenBank/DDBJ databases">
        <authorList>
            <person name="Gaut B.S."/>
            <person name="Morton B.R."/>
            <person name="Clegg M.T."/>
            <person name="Duvall M.R."/>
        </authorList>
    </citation>
    <scope>NUCLEOTIDE SEQUENCE [LARGE SCALE GENOMIC DNA]</scope>
</reference>
<comment type="caution">
    <text evidence="1">The sequence shown here is derived from an EMBL/GenBank/DDBJ whole genome shotgun (WGS) entry which is preliminary data.</text>
</comment>
<accession>A0A375FRN5</accession>
<organism evidence="1 2">
    <name type="scientific">Cupriavidus oxalaticus</name>
    <dbReference type="NCBI Taxonomy" id="96344"/>
    <lineage>
        <taxon>Bacteria</taxon>
        <taxon>Pseudomonadati</taxon>
        <taxon>Pseudomonadota</taxon>
        <taxon>Betaproteobacteria</taxon>
        <taxon>Burkholderiales</taxon>
        <taxon>Burkholderiaceae</taxon>
        <taxon>Cupriavidus</taxon>
    </lineage>
</organism>
<name>A0A375FRN5_9BURK</name>
<protein>
    <submittedName>
        <fullName evidence="1">Uncharacterized protein</fullName>
    </submittedName>
</protein>
<dbReference type="Proteomes" id="UP000256862">
    <property type="component" value="Unassembled WGS sequence"/>
</dbReference>
<dbReference type="EMBL" id="OGUS01000093">
    <property type="protein sequence ID" value="SPC08556.1"/>
    <property type="molecule type" value="Genomic_DNA"/>
</dbReference>
<evidence type="ECO:0000313" key="2">
    <source>
        <dbReference type="Proteomes" id="UP000256862"/>
    </source>
</evidence>
<dbReference type="AlphaFoldDB" id="A0A375FRN5"/>
<evidence type="ECO:0000313" key="1">
    <source>
        <dbReference type="EMBL" id="SPC08556.1"/>
    </source>
</evidence>